<dbReference type="CDD" id="cd03784">
    <property type="entry name" value="GT1_Gtf-like"/>
    <property type="match status" value="1"/>
</dbReference>
<dbReference type="GO" id="GO:0080043">
    <property type="term" value="F:quercetin 3-O-glucosyltransferase activity"/>
    <property type="evidence" value="ECO:0007669"/>
    <property type="project" value="TreeGrafter"/>
</dbReference>
<proteinExistence type="inferred from homology"/>
<evidence type="ECO:0000256" key="1">
    <source>
        <dbReference type="ARBA" id="ARBA00009995"/>
    </source>
</evidence>
<dbReference type="SUPFAM" id="SSF53756">
    <property type="entry name" value="UDP-Glycosyltransferase/glycogen phosphorylase"/>
    <property type="match status" value="3"/>
</dbReference>
<dbReference type="Pfam" id="PF00201">
    <property type="entry name" value="UDPGT"/>
    <property type="match status" value="1"/>
</dbReference>
<evidence type="ECO:0000256" key="2">
    <source>
        <dbReference type="ARBA" id="ARBA00022676"/>
    </source>
</evidence>
<evidence type="ECO:0008006" key="6">
    <source>
        <dbReference type="Google" id="ProtNLM"/>
    </source>
</evidence>
<dbReference type="EMBL" id="RDQH01000335">
    <property type="protein sequence ID" value="RXH90194.1"/>
    <property type="molecule type" value="Genomic_DNA"/>
</dbReference>
<evidence type="ECO:0000313" key="4">
    <source>
        <dbReference type="EMBL" id="RXH90194.1"/>
    </source>
</evidence>
<dbReference type="AlphaFoldDB" id="A0A498J7N4"/>
<name>A0A498J7N4_MALDO</name>
<organism evidence="4 5">
    <name type="scientific">Malus domestica</name>
    <name type="common">Apple</name>
    <name type="synonym">Pyrus malus</name>
    <dbReference type="NCBI Taxonomy" id="3750"/>
    <lineage>
        <taxon>Eukaryota</taxon>
        <taxon>Viridiplantae</taxon>
        <taxon>Streptophyta</taxon>
        <taxon>Embryophyta</taxon>
        <taxon>Tracheophyta</taxon>
        <taxon>Spermatophyta</taxon>
        <taxon>Magnoliopsida</taxon>
        <taxon>eudicotyledons</taxon>
        <taxon>Gunneridae</taxon>
        <taxon>Pentapetalae</taxon>
        <taxon>rosids</taxon>
        <taxon>fabids</taxon>
        <taxon>Rosales</taxon>
        <taxon>Rosaceae</taxon>
        <taxon>Amygdaloideae</taxon>
        <taxon>Maleae</taxon>
        <taxon>Malus</taxon>
    </lineage>
</organism>
<evidence type="ECO:0000313" key="5">
    <source>
        <dbReference type="Proteomes" id="UP000290289"/>
    </source>
</evidence>
<keyword evidence="2" id="KW-0328">Glycosyltransferase</keyword>
<comment type="similarity">
    <text evidence="1">Belongs to the UDP-glycosyltransferase family.</text>
</comment>
<sequence length="774" mass="85946">MLKLAKLLHHRGFHITFVNTEYNHKRFLKSLGPNSLDGLPDFQYKTIPDGLPVRSDTDEDAPQDIPLLLDCIRKDFLAPFRNLLHKLNDNTDGFGSPPVTCLVSDGFMTSTITAAEELGIPIALFFTLAAVGFMGSKQYSVLVEKGLAPLKDESCLTNGYLDMVIDWVPGMKDIRLRDLPGCFRTTDPNDIVFNFAMEAVDRVDKASAVVVHTFDVLEPDVLDALSSMPPPVYAIGPLQLLLNQLPKDPLKHMGYSLWKEETGCLEWLNDKAPNSVVYVNFGSIAVMTPQQLVEFGWGLANIGGFLTHSGWNSTIESLSSGVPMLCWPILAEQYTNCYYTCNEWGSGLEIDSDVKRDEVEKLIRELMEGEKGKKMKIMAMEWKKLAEESTGPHGSSSKNLENLVNQGISLRDLLSCFQITDPNDLVLPFLWVIRPDVVVGESAIFPPEFEFETKERGLIMSLCPQEEVPNPPSVVRFLTHSSWNSTLESMSEGRFIQSEMTSSIEVGGNKPHAVCTPLPLPSHVKAMLKLAKLLHHKGFHITFINTEYNHKRFLKSLGPNSLDGLPDFRYETIPDGLSDIDTRQDLPLLLESIVKNFLAPFRNLLKTLKDNNPPVTCMVSDGFLPSTITAAHEIGVPIVIFFTFAAAGFLGSKQYPVLVEKGLAPLKDESSLTNGFLDMAIDWVPGMKGIRLRDLPTCFRTTDPNDTVFKFSLAAVEGVHDASAVVVHTFDALEPDALSALSSMPPPCLRVKYLFFLVSLSKFQHNIFMVAVTS</sequence>
<gene>
    <name evidence="4" type="ORF">DVH24_032551</name>
</gene>
<dbReference type="GO" id="GO:0080044">
    <property type="term" value="F:quercetin 7-O-glucosyltransferase activity"/>
    <property type="evidence" value="ECO:0007669"/>
    <property type="project" value="TreeGrafter"/>
</dbReference>
<keyword evidence="3" id="KW-0808">Transferase</keyword>
<dbReference type="InterPro" id="IPR002213">
    <property type="entry name" value="UDP_glucos_trans"/>
</dbReference>
<comment type="caution">
    <text evidence="4">The sequence shown here is derived from an EMBL/GenBank/DDBJ whole genome shotgun (WGS) entry which is preliminary data.</text>
</comment>
<protein>
    <recommendedName>
        <fullName evidence="6">UDP-glycosyltransferases domain-containing protein</fullName>
    </recommendedName>
</protein>
<keyword evidence="5" id="KW-1185">Reference proteome</keyword>
<dbReference type="Proteomes" id="UP000290289">
    <property type="component" value="Chromosome 9"/>
</dbReference>
<reference evidence="4 5" key="1">
    <citation type="submission" date="2018-10" db="EMBL/GenBank/DDBJ databases">
        <title>A high-quality apple genome assembly.</title>
        <authorList>
            <person name="Hu J."/>
        </authorList>
    </citation>
    <scope>NUCLEOTIDE SEQUENCE [LARGE SCALE GENOMIC DNA]</scope>
    <source>
        <strain evidence="5">cv. HFTH1</strain>
        <tissue evidence="4">Young leaf</tissue>
    </source>
</reference>
<dbReference type="Gene3D" id="3.40.50.2000">
    <property type="entry name" value="Glycogen Phosphorylase B"/>
    <property type="match status" value="5"/>
</dbReference>
<dbReference type="PANTHER" id="PTHR11926">
    <property type="entry name" value="GLUCOSYL/GLUCURONOSYL TRANSFERASES"/>
    <property type="match status" value="1"/>
</dbReference>
<accession>A0A498J7N4</accession>
<dbReference type="PANTHER" id="PTHR11926:SF1516">
    <property type="entry name" value="GLYCOSYLTRANSFERASE"/>
    <property type="match status" value="1"/>
</dbReference>
<dbReference type="FunFam" id="3.40.50.2000:FF:000065">
    <property type="entry name" value="Glycosyltransferase"/>
    <property type="match status" value="2"/>
</dbReference>
<evidence type="ECO:0000256" key="3">
    <source>
        <dbReference type="ARBA" id="ARBA00022679"/>
    </source>
</evidence>